<dbReference type="GO" id="GO:0006397">
    <property type="term" value="P:mRNA processing"/>
    <property type="evidence" value="ECO:0007669"/>
    <property type="project" value="UniProtKB-KW"/>
</dbReference>
<name>A0A8A6RGZ5_9FLAV</name>
<evidence type="ECO:0000256" key="4">
    <source>
        <dbReference type="ARBA" id="ARBA00022664"/>
    </source>
</evidence>
<evidence type="ECO:0000256" key="6">
    <source>
        <dbReference type="ARBA" id="ARBA00022695"/>
    </source>
</evidence>
<feature type="domain" description="RdRp catalytic" evidence="13">
    <location>
        <begin position="1457"/>
        <end position="1599"/>
    </location>
</feature>
<evidence type="ECO:0000259" key="13">
    <source>
        <dbReference type="PROSITE" id="PS50507"/>
    </source>
</evidence>
<evidence type="ECO:0000313" key="14">
    <source>
        <dbReference type="EMBL" id="QTJ63566.1"/>
    </source>
</evidence>
<evidence type="ECO:0000256" key="2">
    <source>
        <dbReference type="ARBA" id="ARBA00022484"/>
    </source>
</evidence>
<dbReference type="GO" id="GO:0003723">
    <property type="term" value="F:RNA binding"/>
    <property type="evidence" value="ECO:0007669"/>
    <property type="project" value="UniProtKB-KW"/>
</dbReference>
<keyword evidence="7" id="KW-0378">Hydrolase</keyword>
<comment type="catalytic activity">
    <reaction evidence="11">
        <text>ATP + H2O = ADP + phosphate + H(+)</text>
        <dbReference type="Rhea" id="RHEA:13065"/>
        <dbReference type="ChEBI" id="CHEBI:15377"/>
        <dbReference type="ChEBI" id="CHEBI:15378"/>
        <dbReference type="ChEBI" id="CHEBI:30616"/>
        <dbReference type="ChEBI" id="CHEBI:43474"/>
        <dbReference type="ChEBI" id="CHEBI:456216"/>
        <dbReference type="EC" id="3.6.4.13"/>
    </reaction>
</comment>
<dbReference type="GO" id="GO:0032259">
    <property type="term" value="P:methylation"/>
    <property type="evidence" value="ECO:0007669"/>
    <property type="project" value="InterPro"/>
</dbReference>
<comment type="subcellular location">
    <subcellularLocation>
        <location evidence="1">Host nucleus</location>
    </subcellularLocation>
</comment>
<keyword evidence="12" id="KW-1133">Transmembrane helix</keyword>
<keyword evidence="10 12" id="KW-0472">Membrane</keyword>
<keyword evidence="9" id="KW-0693">Viral RNA replication</keyword>
<feature type="transmembrane region" description="Helical" evidence="12">
    <location>
        <begin position="17"/>
        <end position="37"/>
    </location>
</feature>
<dbReference type="InterPro" id="IPR002877">
    <property type="entry name" value="RNA_MeTrfase_FtsJ_dom"/>
</dbReference>
<dbReference type="Gene3D" id="3.40.50.150">
    <property type="entry name" value="Vaccinia Virus protein VP39"/>
    <property type="match status" value="1"/>
</dbReference>
<keyword evidence="7" id="KW-0347">Helicase</keyword>
<organism evidence="14">
    <name type="scientific">Orthopteran flavi-related virus</name>
    <dbReference type="NCBI Taxonomy" id="2822566"/>
    <lineage>
        <taxon>Viruses</taxon>
        <taxon>Riboviria</taxon>
        <taxon>Orthornavirae</taxon>
        <taxon>Kitrinoviricota</taxon>
        <taxon>Flasuviricetes</taxon>
        <taxon>Amarillovirales</taxon>
        <taxon>Flaviviridae</taxon>
    </lineage>
</organism>
<dbReference type="InterPro" id="IPR029063">
    <property type="entry name" value="SAM-dependent_MTases_sf"/>
</dbReference>
<dbReference type="PROSITE" id="PS50507">
    <property type="entry name" value="RDRP_SSRNA_POS"/>
    <property type="match status" value="1"/>
</dbReference>
<dbReference type="InterPro" id="IPR043502">
    <property type="entry name" value="DNA/RNA_pol_sf"/>
</dbReference>
<sequence>MLTQALTVIFNAVQLNWMGFFISGATLMGILGLRMMYCKFVREYAKDCKNGGPGDREYEKMVNQFDDIALIALNCGAAISEPSSILSIIFGACFANQQGQDWATAWKESFYKYAGVNFFLVIIEKALEYMGRTDFSQNASGFDIFSAVTGGFFYLLSSVNIAMQAQETDNAFSTFIKRVYVGIASWIKYFYDVIANFVKKCITKVGEWFGAGAMAAVTGKEAVSDCVTAPEIDITAVRYNADVTRDFVAKWKEHSYTNVESNLWLRLEPGSASQFGNYAKHPQLDEIKSRWKNTASQCMVAVVNMKIECFCVPTDTIANRVQELLGVGTYLNNEFTVYHTIAQFKIAVKFSQAFSSERLIATLSIESSGMAVDVAIYGVARDSSTEFYFMLFGFNDAMTEKAFNVMSIFSNVFRTAKRSPQTTVPRLIQEELGLNSVLSLGVSGYVISGVVNWFSNVDEDILRKVAMMEVANDYHRPEIVSPDWWRYNFYEIVKYYYSGQELKSLDTLKTYYYSFERIPKDVEFSWLNCQNFCDDIQPEMKSAKKFDFKAELYYCAVDLGQGLDVVDVALQCIAYYGRIAVLLKTEKANLLSSIGLVCRCCVVVDYKNLMVGLSKCETHIHSKTSVTPQKEVPEPRGMQTLNEASQVVFLTAINKWIAEGNSGCSKLVPADTSFLTYFRHSFSNYGSKAMALVRKKAKEATYTECSSTVWDWFSVYWRSHNPPDEAPYLQRLVDNITREYLDATNSFESGSEDEQFEDACDDPFGQIEYVDASTSLQPFLLGFDIVNKGKAIDWHWHSNSAIKPPDPDACVELWDRLNRYGSKLKQAQWDEVSHLERVVLPKRFSENAGQHTIFASRAFSKMQQLYEADPGFWQDVTFMVDLACGYGGFEQCLGNIFYDQQKYIFTSSWNIEKHRIPDFGKMQVEGSHVKIINGFDSSLNDRGNIKKATARERYKRQIKAISPEGADMFIFDIGEFKSTSNKQLNYWMSQYQNDKCLIDAIVDCLTALKPGGKLLMKFTGYFRGGSSVLYRVLKHFKRFKAHKVGTQGHFSTEFYIYASGYSPIPVNNLSRVENFYSWIGHSIYNSLQRAQIILNRPKDFKTIVRSDWILPRNSQVQYSTIPSEGKPPGIAIKVDGKYWKVDEKVEPDWERRFIKFIMYVNKVKKIKFLRIVRKKAKNLCMMGHFKIKEKMRNALKMTANGLISDFDFHVFGIDNYTSTYGHTQSTSEYKEKSFEKRLDVDPGQLSPLALKELIDIMPLMLTQYGKSLIGKLKMLTAEEVLPLINNQGATAIISDTQNLGDFIAKYPNWYQICQEHCIIPWSQGKPTHSFVNIMWKNEPKSIKINKGGKLDVPNRIPKEELLEAHYLPHRYIQYFDEITRLSHYILLGDLIRASNKQKLYKGTINGTPPYIQGNVLKAVWDLHLPDLKRVISRGWNEHVDVFVDQTDKYDYTQHGDPAAVILDFSGWDGTVTAAERVLECKFVKQFYSSDLHKTIDFCFRDMNFAICLDHDGEVWLRAGQRGSGEIMTSFGNTLLVASNIARAICKILNKPPEWVLETITTIMYKVSGKPKVLEVTRIPQFSDGDDTNIITSKPYAIALQEHLSEVVGEANKLLRSGTDAGSKLVTDFREIEFCSHVYQPVVFGDGAMDAAVNDEKLEELARIGKFKLKYMPCKPLPDILSRLRLTLKGVTSVWKDDEGVPAGCVDITRSKIMSYLILYPHIRLVRYSCLTLLAKVKDGPATMNKFVKRYDLDLTVKEKSMVQEAIKSCLGYKLDQIGYRQYSQDVVGMRQLSQNAMLANYTRPKTIAGFINRMVMWLEKQGILDQSPLTYDPKFLAKFARASQDKAIVVDRDAMLSSDYVHSHKCKKCKNVYIHQHRYTNIIHRQYSFQCPWEHCEWYYMKGNDYHKINPSCSSKVIGVD</sequence>
<keyword evidence="6" id="KW-0548">Nucleotidyltransferase</keyword>
<keyword evidence="5" id="KW-0808">Transferase</keyword>
<reference evidence="14" key="1">
    <citation type="submission" date="2020-11" db="EMBL/GenBank/DDBJ databases">
        <authorList>
            <person name="Paraskevopoulou S."/>
            <person name="Kaefer S."/>
            <person name="Zirkel F."/>
            <person name="Donath A."/>
            <person name="Petersen M."/>
            <person name="Liu S."/>
            <person name="Zhou X."/>
            <person name="Drosten C."/>
            <person name="Misof B."/>
            <person name="Junglen S."/>
        </authorList>
    </citation>
    <scope>NUCLEOTIDE SEQUENCE</scope>
    <source>
        <strain evidence="14">OKIAV358</strain>
    </source>
</reference>
<dbReference type="GO" id="GO:0042025">
    <property type="term" value="C:host cell nucleus"/>
    <property type="evidence" value="ECO:0007669"/>
    <property type="project" value="UniProtKB-SubCell"/>
</dbReference>
<protein>
    <submittedName>
        <fullName evidence="14">Polyprotein</fullName>
    </submittedName>
</protein>
<evidence type="ECO:0000256" key="7">
    <source>
        <dbReference type="ARBA" id="ARBA00022806"/>
    </source>
</evidence>
<dbReference type="SUPFAM" id="SSF56672">
    <property type="entry name" value="DNA/RNA polymerases"/>
    <property type="match status" value="1"/>
</dbReference>
<dbReference type="GO" id="GO:0003968">
    <property type="term" value="F:RNA-directed RNA polymerase activity"/>
    <property type="evidence" value="ECO:0007669"/>
    <property type="project" value="UniProtKB-KW"/>
</dbReference>
<dbReference type="GO" id="GO:0008168">
    <property type="term" value="F:methyltransferase activity"/>
    <property type="evidence" value="ECO:0007669"/>
    <property type="project" value="InterPro"/>
</dbReference>
<dbReference type="Pfam" id="PF00680">
    <property type="entry name" value="RdRP_1"/>
    <property type="match status" value="1"/>
</dbReference>
<keyword evidence="7" id="KW-0067">ATP-binding</keyword>
<evidence type="ECO:0000256" key="9">
    <source>
        <dbReference type="ARBA" id="ARBA00022953"/>
    </source>
</evidence>
<dbReference type="GO" id="GO:0039694">
    <property type="term" value="P:viral RNA genome replication"/>
    <property type="evidence" value="ECO:0007669"/>
    <property type="project" value="InterPro"/>
</dbReference>
<evidence type="ECO:0000256" key="5">
    <source>
        <dbReference type="ARBA" id="ARBA00022679"/>
    </source>
</evidence>
<evidence type="ECO:0000256" key="10">
    <source>
        <dbReference type="ARBA" id="ARBA00023136"/>
    </source>
</evidence>
<keyword evidence="4" id="KW-0507">mRNA processing</keyword>
<proteinExistence type="predicted"/>
<dbReference type="InterPro" id="IPR001205">
    <property type="entry name" value="RNA-dir_pol_C"/>
</dbReference>
<dbReference type="EMBL" id="MW208758">
    <property type="protein sequence ID" value="QTJ63566.1"/>
    <property type="molecule type" value="Genomic_RNA"/>
</dbReference>
<dbReference type="InterPro" id="IPR007094">
    <property type="entry name" value="RNA-dir_pol_PSvirus"/>
</dbReference>
<evidence type="ECO:0000256" key="8">
    <source>
        <dbReference type="ARBA" id="ARBA00022884"/>
    </source>
</evidence>
<keyword evidence="8" id="KW-0694">RNA-binding</keyword>
<evidence type="ECO:0000256" key="11">
    <source>
        <dbReference type="ARBA" id="ARBA00047984"/>
    </source>
</evidence>
<evidence type="ECO:0000256" key="12">
    <source>
        <dbReference type="SAM" id="Phobius"/>
    </source>
</evidence>
<evidence type="ECO:0000256" key="1">
    <source>
        <dbReference type="ARBA" id="ARBA00004147"/>
    </source>
</evidence>
<keyword evidence="7" id="KW-0547">Nucleotide-binding</keyword>
<dbReference type="GO" id="GO:0003724">
    <property type="term" value="F:RNA helicase activity"/>
    <property type="evidence" value="ECO:0007669"/>
    <property type="project" value="UniProtKB-EC"/>
</dbReference>
<keyword evidence="12" id="KW-0812">Transmembrane</keyword>
<accession>A0A8A6RGZ5</accession>
<keyword evidence="2" id="KW-0696">RNA-directed RNA polymerase</keyword>
<dbReference type="Pfam" id="PF01728">
    <property type="entry name" value="FtsJ"/>
    <property type="match status" value="1"/>
</dbReference>
<keyword evidence="3" id="KW-1048">Host nucleus</keyword>
<reference evidence="14" key="2">
    <citation type="journal article" date="2021" name="Virus Evol.">
        <title>Viromics of extant insect orders unveil the evolution of the flavi-like superfamily.</title>
        <authorList>
            <person name="Sofia P."/>
            <person name="Simon K."/>
            <person name="Florian Z."/>
            <person name="Alexander D."/>
            <person name="Malte P."/>
            <person name="Shanlin L."/>
            <person name="Xin Z."/>
            <person name="Christian D."/>
            <person name="Bernhard M."/>
            <person name="Sandra J."/>
        </authorList>
    </citation>
    <scope>NUCLEOTIDE SEQUENCE</scope>
    <source>
        <strain evidence="14">OKIAV358</strain>
    </source>
</reference>
<evidence type="ECO:0000256" key="3">
    <source>
        <dbReference type="ARBA" id="ARBA00022562"/>
    </source>
</evidence>